<reference evidence="3" key="3">
    <citation type="submission" date="2025-09" db="UniProtKB">
        <authorList>
            <consortium name="Ensembl"/>
        </authorList>
    </citation>
    <scope>IDENTIFICATION</scope>
    <source>
        <strain evidence="3">Hd-rR</strain>
    </source>
</reference>
<dbReference type="AlphaFoldDB" id="H2M3I7"/>
<keyword evidence="1" id="KW-0732">Signal</keyword>
<dbReference type="SMART" id="SM00992">
    <property type="entry name" value="YccV-like"/>
    <property type="match status" value="1"/>
</dbReference>
<evidence type="ECO:0000259" key="2">
    <source>
        <dbReference type="SMART" id="SM00992"/>
    </source>
</evidence>
<dbReference type="GO" id="GO:0003677">
    <property type="term" value="F:DNA binding"/>
    <property type="evidence" value="ECO:0007669"/>
    <property type="project" value="InterPro"/>
</dbReference>
<evidence type="ECO:0000256" key="1">
    <source>
        <dbReference type="SAM" id="SignalP"/>
    </source>
</evidence>
<dbReference type="GeneTree" id="ENSGT00530000065281"/>
<gene>
    <name evidence="3" type="primary">si:dkey-261l7.2</name>
</gene>
<dbReference type="PANTHER" id="PTHR48439:SF1">
    <property type="entry name" value="HEMIMETHYLATED DNA-BINDING DOMAIN-CONTAINING PROTEIN"/>
    <property type="match status" value="1"/>
</dbReference>
<feature type="domain" description="Hemimethylated DNA-binding" evidence="2">
    <location>
        <begin position="101"/>
        <end position="205"/>
    </location>
</feature>
<dbReference type="PANTHER" id="PTHR48439">
    <property type="entry name" value="HEMIMETHYLATED DNA-BINDING DOMAIN-CONTAINING PROTEIN"/>
    <property type="match status" value="1"/>
</dbReference>
<accession>H2M3I7</accession>
<dbReference type="Gene3D" id="2.30.30.390">
    <property type="entry name" value="Hemimethylated DNA-binding domain"/>
    <property type="match status" value="1"/>
</dbReference>
<reference evidence="3 4" key="1">
    <citation type="journal article" date="2007" name="Nature">
        <title>The medaka draft genome and insights into vertebrate genome evolution.</title>
        <authorList>
            <person name="Kasahara M."/>
            <person name="Naruse K."/>
            <person name="Sasaki S."/>
            <person name="Nakatani Y."/>
            <person name="Qu W."/>
            <person name="Ahsan B."/>
            <person name="Yamada T."/>
            <person name="Nagayasu Y."/>
            <person name="Doi K."/>
            <person name="Kasai Y."/>
            <person name="Jindo T."/>
            <person name="Kobayashi D."/>
            <person name="Shimada A."/>
            <person name="Toyoda A."/>
            <person name="Kuroki Y."/>
            <person name="Fujiyama A."/>
            <person name="Sasaki T."/>
            <person name="Shimizu A."/>
            <person name="Asakawa S."/>
            <person name="Shimizu N."/>
            <person name="Hashimoto S."/>
            <person name="Yang J."/>
            <person name="Lee Y."/>
            <person name="Matsushima K."/>
            <person name="Sugano S."/>
            <person name="Sakaizumi M."/>
            <person name="Narita T."/>
            <person name="Ohishi K."/>
            <person name="Haga S."/>
            <person name="Ohta F."/>
            <person name="Nomoto H."/>
            <person name="Nogata K."/>
            <person name="Morishita T."/>
            <person name="Endo T."/>
            <person name="Shin-I T."/>
            <person name="Takeda H."/>
            <person name="Morishita S."/>
            <person name="Kohara Y."/>
        </authorList>
    </citation>
    <scope>NUCLEOTIDE SEQUENCE [LARGE SCALE GENOMIC DNA]</scope>
    <source>
        <strain evidence="3 4">Hd-rR</strain>
    </source>
</reference>
<evidence type="ECO:0000313" key="3">
    <source>
        <dbReference type="Ensembl" id="ENSORLP00000012992.2"/>
    </source>
</evidence>
<dbReference type="InterPro" id="IPR053189">
    <property type="entry name" value="Clp_protease_adapter_ClpF"/>
</dbReference>
<dbReference type="InterPro" id="IPR036623">
    <property type="entry name" value="Hemimethylated_DNA-bd_sf"/>
</dbReference>
<name>H2M3I7_ORYLA</name>
<organism evidence="3 4">
    <name type="scientific">Oryzias latipes</name>
    <name type="common">Japanese rice fish</name>
    <name type="synonym">Japanese killifish</name>
    <dbReference type="NCBI Taxonomy" id="8090"/>
    <lineage>
        <taxon>Eukaryota</taxon>
        <taxon>Metazoa</taxon>
        <taxon>Chordata</taxon>
        <taxon>Craniata</taxon>
        <taxon>Vertebrata</taxon>
        <taxon>Euteleostomi</taxon>
        <taxon>Actinopterygii</taxon>
        <taxon>Neopterygii</taxon>
        <taxon>Teleostei</taxon>
        <taxon>Neoteleostei</taxon>
        <taxon>Acanthomorphata</taxon>
        <taxon>Ovalentaria</taxon>
        <taxon>Atherinomorphae</taxon>
        <taxon>Beloniformes</taxon>
        <taxon>Adrianichthyidae</taxon>
        <taxon>Oryziinae</taxon>
        <taxon>Oryzias</taxon>
    </lineage>
</organism>
<protein>
    <submittedName>
        <fullName evidence="3">Si:dkey-261l7.2</fullName>
    </submittedName>
</protein>
<feature type="signal peptide" evidence="1">
    <location>
        <begin position="1"/>
        <end position="21"/>
    </location>
</feature>
<dbReference type="InParanoid" id="H2M3I7"/>
<reference evidence="3" key="2">
    <citation type="submission" date="2025-08" db="UniProtKB">
        <authorList>
            <consortium name="Ensembl"/>
        </authorList>
    </citation>
    <scope>IDENTIFICATION</scope>
    <source>
        <strain evidence="3">Hd-rR</strain>
    </source>
</reference>
<dbReference type="eggNOG" id="ENOG502RYBA">
    <property type="taxonomic scope" value="Eukaryota"/>
</dbReference>
<dbReference type="Ensembl" id="ENSORLT00000012993.2">
    <property type="protein sequence ID" value="ENSORLP00000012992.2"/>
    <property type="gene ID" value="ENSORLG00000010372.2"/>
</dbReference>
<proteinExistence type="predicted"/>
<dbReference type="Proteomes" id="UP000001038">
    <property type="component" value="Chromosome 24"/>
</dbReference>
<dbReference type="SUPFAM" id="SSF141255">
    <property type="entry name" value="YccV-like"/>
    <property type="match status" value="1"/>
</dbReference>
<dbReference type="Bgee" id="ENSORLG00000010372">
    <property type="expression patterns" value="Expressed in liver and 15 other cell types or tissues"/>
</dbReference>
<keyword evidence="4" id="KW-1185">Reference proteome</keyword>
<dbReference type="HOGENOM" id="CLU_090792_0_0_1"/>
<evidence type="ECO:0000313" key="4">
    <source>
        <dbReference type="Proteomes" id="UP000001038"/>
    </source>
</evidence>
<dbReference type="Pfam" id="PF08755">
    <property type="entry name" value="YccV-like"/>
    <property type="match status" value="1"/>
</dbReference>
<dbReference type="InterPro" id="IPR011722">
    <property type="entry name" value="Hemimethylated_DNA-bd_dom"/>
</dbReference>
<feature type="chain" id="PRO_5017329753" evidence="1">
    <location>
        <begin position="22"/>
        <end position="219"/>
    </location>
</feature>
<sequence>MPQLSPAAALQIALLLSAVPAQYYLCRWSGSTAARRYHATSRLLRIWKEWRSSYLNGSAWMDWTTEAEKVDFYCEDKRMEKRESVFVSTASKAVRSPRPPYVFLRVGEVVMERKGHMVGVVVSWDPELRAPPEWTDRMFSDSQVDEKHLTPHYKVLFGGPGPSSLMVAYLPQTQLERVTGMKVSPDIPTLENYFTHYDGTRFVMQPWLRALFPEDESED</sequence>